<dbReference type="SUPFAM" id="SSF53067">
    <property type="entry name" value="Actin-like ATPase domain"/>
    <property type="match status" value="1"/>
</dbReference>
<protein>
    <submittedName>
        <fullName evidence="1">Uncharacterized protein</fullName>
    </submittedName>
</protein>
<dbReference type="Proteomes" id="UP000183567">
    <property type="component" value="Unassembled WGS sequence"/>
</dbReference>
<comment type="caution">
    <text evidence="1">The sequence shown here is derived from an EMBL/GenBank/DDBJ whole genome shotgun (WGS) entry which is preliminary data.</text>
</comment>
<evidence type="ECO:0000313" key="2">
    <source>
        <dbReference type="Proteomes" id="UP000183567"/>
    </source>
</evidence>
<dbReference type="Gene3D" id="3.30.420.40">
    <property type="match status" value="1"/>
</dbReference>
<name>A0A1J8QHJ6_9AGAM</name>
<organism evidence="1 2">
    <name type="scientific">Rhizopogon vesiculosus</name>
    <dbReference type="NCBI Taxonomy" id="180088"/>
    <lineage>
        <taxon>Eukaryota</taxon>
        <taxon>Fungi</taxon>
        <taxon>Dikarya</taxon>
        <taxon>Basidiomycota</taxon>
        <taxon>Agaricomycotina</taxon>
        <taxon>Agaricomycetes</taxon>
        <taxon>Agaricomycetidae</taxon>
        <taxon>Boletales</taxon>
        <taxon>Suillineae</taxon>
        <taxon>Rhizopogonaceae</taxon>
        <taxon>Rhizopogon</taxon>
    </lineage>
</organism>
<dbReference type="STRING" id="180088.A0A1J8QHJ6"/>
<evidence type="ECO:0000313" key="1">
    <source>
        <dbReference type="EMBL" id="OJA20127.1"/>
    </source>
</evidence>
<dbReference type="EMBL" id="LVVM01000724">
    <property type="protein sequence ID" value="OJA20127.1"/>
    <property type="molecule type" value="Genomic_DNA"/>
</dbReference>
<dbReference type="CDD" id="cd10170">
    <property type="entry name" value="ASKHA_NBD_HSP70"/>
    <property type="match status" value="1"/>
</dbReference>
<dbReference type="OrthoDB" id="2963168at2759"/>
<gene>
    <name evidence="1" type="ORF">AZE42_04098</name>
</gene>
<reference evidence="1 2" key="1">
    <citation type="submission" date="2016-03" db="EMBL/GenBank/DDBJ databases">
        <title>Comparative genomics of the ectomycorrhizal sister species Rhizopogon vinicolor and Rhizopogon vesiculosus (Basidiomycota: Boletales) reveals a divergence of the mating type B locus.</title>
        <authorList>
            <person name="Mujic A.B."/>
            <person name="Kuo A."/>
            <person name="Tritt A."/>
            <person name="Lipzen A."/>
            <person name="Chen C."/>
            <person name="Johnson J."/>
            <person name="Sharma A."/>
            <person name="Barry K."/>
            <person name="Grigoriev I.V."/>
            <person name="Spatafora J.W."/>
        </authorList>
    </citation>
    <scope>NUCLEOTIDE SEQUENCE [LARGE SCALE GENOMIC DNA]</scope>
    <source>
        <strain evidence="1 2">AM-OR11-056</strain>
    </source>
</reference>
<dbReference type="AlphaFoldDB" id="A0A1J8QHJ6"/>
<accession>A0A1J8QHJ6</accession>
<proteinExistence type="predicted"/>
<keyword evidence="2" id="KW-1185">Reference proteome</keyword>
<dbReference type="PANTHER" id="PTHR14187:SF5">
    <property type="entry name" value="HEAT SHOCK 70 KDA PROTEIN 12A"/>
    <property type="match status" value="1"/>
</dbReference>
<sequence>MFPRKPYDGLSRKLVLAFDVGTTYSGISYCILDPGEVPKIEPVTRYPAQEHSGGNSKIPSVLYYDTTGIPRAIGAEARQEHIIERAEEEGWVKLEWWKLHLRAKHLAASHITDNDIPPLPRGKNVVEVLGDFMQYLFRCARSYIEDTHASGSNLWRSLEDRIEFVLTHPNGWEGPQQKQIRLAAVLGGLIPSTEEGMARVHLLTEGEASLHYCVANILASDTMSKTPIAVSGDDEEEDSDNSTSQGVVVIDAGGGTIDVSSYSMTLSPTLIEEIAAPECRLQGSVFVTRRAHGLLQG</sequence>
<dbReference type="PANTHER" id="PTHR14187">
    <property type="entry name" value="ALPHA KINASE/ELONGATION FACTOR 2 KINASE"/>
    <property type="match status" value="1"/>
</dbReference>
<dbReference type="InterPro" id="IPR043129">
    <property type="entry name" value="ATPase_NBD"/>
</dbReference>